<dbReference type="RefSeq" id="WP_090163190.1">
    <property type="nucleotide sequence ID" value="NZ_FMWK01000011.1"/>
</dbReference>
<dbReference type="Gene3D" id="1.10.10.10">
    <property type="entry name" value="Winged helix-like DNA-binding domain superfamily/Winged helix DNA-binding domain"/>
    <property type="match status" value="1"/>
</dbReference>
<evidence type="ECO:0000259" key="5">
    <source>
        <dbReference type="Pfam" id="PF01325"/>
    </source>
</evidence>
<evidence type="ECO:0000256" key="3">
    <source>
        <dbReference type="ARBA" id="ARBA00023125"/>
    </source>
</evidence>
<dbReference type="Gene3D" id="1.10.60.10">
    <property type="entry name" value="Iron dependent repressor, metal binding and dimerisation domain"/>
    <property type="match status" value="1"/>
</dbReference>
<dbReference type="SMART" id="SM00529">
    <property type="entry name" value="HTH_DTXR"/>
    <property type="match status" value="1"/>
</dbReference>
<evidence type="ECO:0000313" key="8">
    <source>
        <dbReference type="Proteomes" id="UP000199428"/>
    </source>
</evidence>
<dbReference type="FunFam" id="1.10.60.10:FF:000005">
    <property type="entry name" value="Transcriptional regulator MntR protein"/>
    <property type="match status" value="1"/>
</dbReference>
<dbReference type="GO" id="GO:0046914">
    <property type="term" value="F:transition metal ion binding"/>
    <property type="evidence" value="ECO:0007669"/>
    <property type="project" value="InterPro"/>
</dbReference>
<evidence type="ECO:0000313" key="7">
    <source>
        <dbReference type="EMBL" id="SCZ79888.1"/>
    </source>
</evidence>
<dbReference type="GO" id="GO:0046983">
    <property type="term" value="F:protein dimerization activity"/>
    <property type="evidence" value="ECO:0007669"/>
    <property type="project" value="InterPro"/>
</dbReference>
<gene>
    <name evidence="7" type="ORF">SAMN02910350_02005</name>
</gene>
<dbReference type="Proteomes" id="UP000199428">
    <property type="component" value="Unassembled WGS sequence"/>
</dbReference>
<dbReference type="InterPro" id="IPR036388">
    <property type="entry name" value="WH-like_DNA-bd_sf"/>
</dbReference>
<dbReference type="InterPro" id="IPR001367">
    <property type="entry name" value="Fe_dep_repressor"/>
</dbReference>
<dbReference type="InterPro" id="IPR036421">
    <property type="entry name" value="Fe_dep_repressor_sf"/>
</dbReference>
<dbReference type="GO" id="GO:0003677">
    <property type="term" value="F:DNA binding"/>
    <property type="evidence" value="ECO:0007669"/>
    <property type="project" value="UniProtKB-KW"/>
</dbReference>
<evidence type="ECO:0000256" key="2">
    <source>
        <dbReference type="ARBA" id="ARBA00023015"/>
    </source>
</evidence>
<dbReference type="Pfam" id="PF01325">
    <property type="entry name" value="Fe_dep_repress"/>
    <property type="match status" value="1"/>
</dbReference>
<dbReference type="AlphaFoldDB" id="A0A1G5S168"/>
<dbReference type="InterPro" id="IPR022687">
    <property type="entry name" value="HTH_DTXR"/>
</dbReference>
<dbReference type="PANTHER" id="PTHR33238:SF7">
    <property type="entry name" value="IRON-DEPENDENT TRANSCRIPTIONAL REGULATOR"/>
    <property type="match status" value="1"/>
</dbReference>
<reference evidence="7 8" key="1">
    <citation type="submission" date="2016-10" db="EMBL/GenBank/DDBJ databases">
        <authorList>
            <person name="de Groot N.N."/>
        </authorList>
    </citation>
    <scope>NUCLEOTIDE SEQUENCE [LARGE SCALE GENOMIC DNA]</scope>
    <source>
        <strain evidence="7 8">DSM 10317</strain>
    </source>
</reference>
<keyword evidence="3" id="KW-0238">DNA-binding</keyword>
<dbReference type="InterPro" id="IPR050536">
    <property type="entry name" value="DtxR_MntR_Metal-Reg"/>
</dbReference>
<dbReference type="PANTHER" id="PTHR33238">
    <property type="entry name" value="IRON (METAL) DEPENDENT REPRESSOR, DTXR FAMILY"/>
    <property type="match status" value="1"/>
</dbReference>
<evidence type="ECO:0000256" key="4">
    <source>
        <dbReference type="ARBA" id="ARBA00023163"/>
    </source>
</evidence>
<accession>A0A1G5S168</accession>
<dbReference type="InterPro" id="IPR036390">
    <property type="entry name" value="WH_DNA-bd_sf"/>
</dbReference>
<name>A0A1G5S168_PSEXY</name>
<dbReference type="EMBL" id="FMWK01000011">
    <property type="protein sequence ID" value="SCZ79888.1"/>
    <property type="molecule type" value="Genomic_DNA"/>
</dbReference>
<dbReference type="SUPFAM" id="SSF46785">
    <property type="entry name" value="Winged helix' DNA-binding domain"/>
    <property type="match status" value="1"/>
</dbReference>
<keyword evidence="2" id="KW-0805">Transcription regulation</keyword>
<sequence length="123" mass="13856">MNKASEDYIKNIYILKQDKAHLHSVDLAKELGLSRASVSRAMSNLRKDNIIVMKEDGEIEFTIKGQKIAEVIIDKYVTLTGFLQDVAGVDEKTAKEDACKIEHYISDDTYAGIKQFIIAHPEL</sequence>
<keyword evidence="4" id="KW-0804">Transcription</keyword>
<feature type="domain" description="Iron dependent repressor metal binding and dimerisation" evidence="6">
    <location>
        <begin position="62"/>
        <end position="117"/>
    </location>
</feature>
<proteinExistence type="inferred from homology"/>
<dbReference type="InterPro" id="IPR022689">
    <property type="entry name" value="Iron_dep_repressor"/>
</dbReference>
<evidence type="ECO:0000256" key="1">
    <source>
        <dbReference type="ARBA" id="ARBA00007871"/>
    </source>
</evidence>
<evidence type="ECO:0000259" key="6">
    <source>
        <dbReference type="Pfam" id="PF02742"/>
    </source>
</evidence>
<comment type="similarity">
    <text evidence="1">Belongs to the DtxR/MntR family.</text>
</comment>
<dbReference type="Pfam" id="PF02742">
    <property type="entry name" value="Fe_dep_repr_C"/>
    <property type="match status" value="1"/>
</dbReference>
<organism evidence="7 8">
    <name type="scientific">Pseudobutyrivibrio xylanivorans</name>
    <dbReference type="NCBI Taxonomy" id="185007"/>
    <lineage>
        <taxon>Bacteria</taxon>
        <taxon>Bacillati</taxon>
        <taxon>Bacillota</taxon>
        <taxon>Clostridia</taxon>
        <taxon>Lachnospirales</taxon>
        <taxon>Lachnospiraceae</taxon>
        <taxon>Pseudobutyrivibrio</taxon>
    </lineage>
</organism>
<feature type="domain" description="HTH dtxR-type" evidence="5">
    <location>
        <begin position="5"/>
        <end position="55"/>
    </location>
</feature>
<dbReference type="SUPFAM" id="SSF47979">
    <property type="entry name" value="Iron-dependent repressor protein, dimerization domain"/>
    <property type="match status" value="1"/>
</dbReference>
<protein>
    <submittedName>
        <fullName evidence="7">Iron (Metal) dependent repressor, DtxR family</fullName>
    </submittedName>
</protein>
<dbReference type="GO" id="GO:0003700">
    <property type="term" value="F:DNA-binding transcription factor activity"/>
    <property type="evidence" value="ECO:0007669"/>
    <property type="project" value="InterPro"/>
</dbReference>